<dbReference type="PANTHER" id="PTHR37984:SF15">
    <property type="entry name" value="INTEGRASE CATALYTIC DOMAIN-CONTAINING PROTEIN"/>
    <property type="match status" value="1"/>
</dbReference>
<dbReference type="FunFam" id="1.10.340.70:FF:000001">
    <property type="entry name" value="Retrovirus-related Pol polyprotein from transposon gypsy-like Protein"/>
    <property type="match status" value="1"/>
</dbReference>
<dbReference type="InterPro" id="IPR050951">
    <property type="entry name" value="Retrovirus_Pol_polyprotein"/>
</dbReference>
<evidence type="ECO:0000313" key="4">
    <source>
        <dbReference type="Proteomes" id="UP001174136"/>
    </source>
</evidence>
<dbReference type="AlphaFoldDB" id="A0AA47MMU5"/>
<proteinExistence type="predicted"/>
<dbReference type="InterPro" id="IPR041588">
    <property type="entry name" value="Integrase_H2C2"/>
</dbReference>
<evidence type="ECO:0000313" key="3">
    <source>
        <dbReference type="EMBL" id="KAK0143293.1"/>
    </source>
</evidence>
<feature type="domain" description="Integrase zinc-binding" evidence="2">
    <location>
        <begin position="1"/>
        <end position="47"/>
    </location>
</feature>
<evidence type="ECO:0000259" key="2">
    <source>
        <dbReference type="Pfam" id="PF17921"/>
    </source>
</evidence>
<protein>
    <recommendedName>
        <fullName evidence="1">Gypsy retrotransposon integrase-like protein 1</fullName>
    </recommendedName>
</protein>
<comment type="caution">
    <text evidence="3">The sequence shown here is derived from an EMBL/GenBank/DDBJ whole genome shotgun (WGS) entry which is preliminary data.</text>
</comment>
<gene>
    <name evidence="3" type="primary">pol_52</name>
    <name evidence="3" type="ORF">N1851_018581</name>
</gene>
<keyword evidence="4" id="KW-1185">Reference proteome</keyword>
<evidence type="ECO:0000256" key="1">
    <source>
        <dbReference type="ARBA" id="ARBA00039658"/>
    </source>
</evidence>
<dbReference type="EMBL" id="JAOPHQ010003421">
    <property type="protein sequence ID" value="KAK0143293.1"/>
    <property type="molecule type" value="Genomic_DNA"/>
</dbReference>
<dbReference type="Proteomes" id="UP001174136">
    <property type="component" value="Unassembled WGS sequence"/>
</dbReference>
<organism evidence="3 4">
    <name type="scientific">Merluccius polli</name>
    <name type="common">Benguela hake</name>
    <name type="synonym">Merluccius cadenati</name>
    <dbReference type="NCBI Taxonomy" id="89951"/>
    <lineage>
        <taxon>Eukaryota</taxon>
        <taxon>Metazoa</taxon>
        <taxon>Chordata</taxon>
        <taxon>Craniata</taxon>
        <taxon>Vertebrata</taxon>
        <taxon>Euteleostomi</taxon>
        <taxon>Actinopterygii</taxon>
        <taxon>Neopterygii</taxon>
        <taxon>Teleostei</taxon>
        <taxon>Neoteleostei</taxon>
        <taxon>Acanthomorphata</taxon>
        <taxon>Zeiogadaria</taxon>
        <taxon>Gadariae</taxon>
        <taxon>Gadiformes</taxon>
        <taxon>Gadoidei</taxon>
        <taxon>Merlucciidae</taxon>
        <taxon>Merluccius</taxon>
    </lineage>
</organism>
<dbReference type="Gene3D" id="1.10.340.70">
    <property type="match status" value="1"/>
</dbReference>
<reference evidence="3" key="1">
    <citation type="journal article" date="2023" name="Front. Mar. Sci.">
        <title>A new Merluccius polli reference genome to investigate the effects of global change in West African waters.</title>
        <authorList>
            <person name="Mateo J.L."/>
            <person name="Blanco-Fernandez C."/>
            <person name="Garcia-Vazquez E."/>
            <person name="Machado-Schiaffino G."/>
        </authorList>
    </citation>
    <scope>NUCLEOTIDE SEQUENCE</scope>
    <source>
        <strain evidence="3">C29</strain>
        <tissue evidence="3">Fin</tissue>
    </source>
</reference>
<dbReference type="Pfam" id="PF17921">
    <property type="entry name" value="Integrase_H2C2"/>
    <property type="match status" value="1"/>
</dbReference>
<dbReference type="PANTHER" id="PTHR37984">
    <property type="entry name" value="PROTEIN CBG26694"/>
    <property type="match status" value="1"/>
</dbReference>
<name>A0AA47MMU5_MERPO</name>
<sequence>MKTAHDILGHSGVRKTYDRVMRHFYWPKLKKDVAAYIKTCHICQMTGKPNQVIKPAPLQPIPVEADPSVAAQEQEEIRAPDDGVLRARLNNSDTLKQLPKLLQHLSEDKCAELVSLVHEFPMLFADTPTQTHLLKHDIDVGDPFHLEIRHIKGKDNVMADALSRAHID</sequence>
<accession>A0AA47MMU5</accession>